<dbReference type="GO" id="GO:0071949">
    <property type="term" value="F:FAD binding"/>
    <property type="evidence" value="ECO:0007669"/>
    <property type="project" value="InterPro"/>
</dbReference>
<evidence type="ECO:0000256" key="8">
    <source>
        <dbReference type="ARBA" id="ARBA00022824"/>
    </source>
</evidence>
<dbReference type="PANTHER" id="PTHR12613">
    <property type="entry name" value="ERO1-RELATED"/>
    <property type="match status" value="1"/>
</dbReference>
<evidence type="ECO:0000256" key="2">
    <source>
        <dbReference type="ARBA" id="ARBA00004367"/>
    </source>
</evidence>
<dbReference type="SUPFAM" id="SSF110019">
    <property type="entry name" value="ERO1-like"/>
    <property type="match status" value="1"/>
</dbReference>
<comment type="subcellular location">
    <subcellularLocation>
        <location evidence="2">Endoplasmic reticulum membrane</location>
        <topology evidence="2">Peripheral membrane protein</topology>
        <orientation evidence="2">Lumenal side</orientation>
    </subcellularLocation>
</comment>
<keyword evidence="12 19" id="KW-0472">Membrane</keyword>
<dbReference type="InterPro" id="IPR007266">
    <property type="entry name" value="Ero1"/>
</dbReference>
<feature type="binding site" evidence="17">
    <location>
        <position position="207"/>
    </location>
    <ligand>
        <name>FAD</name>
        <dbReference type="ChEBI" id="CHEBI:57692"/>
    </ligand>
</feature>
<feature type="signal peptide" evidence="20">
    <location>
        <begin position="1"/>
        <end position="21"/>
    </location>
</feature>
<feature type="disulfide bond" description="Redox-active" evidence="18">
    <location>
        <begin position="343"/>
        <end position="346"/>
    </location>
</feature>
<dbReference type="EMBL" id="JAOPGA020001549">
    <property type="protein sequence ID" value="KAL0489339.1"/>
    <property type="molecule type" value="Genomic_DNA"/>
</dbReference>
<comment type="subunit">
    <text evidence="4">May function both as a monomer and a homodimer.</text>
</comment>
<evidence type="ECO:0000256" key="17">
    <source>
        <dbReference type="PIRSR" id="PIRSR017205-2"/>
    </source>
</evidence>
<feature type="active site" evidence="16">
    <location>
        <position position="346"/>
    </location>
</feature>
<evidence type="ECO:0000256" key="19">
    <source>
        <dbReference type="SAM" id="Phobius"/>
    </source>
</evidence>
<dbReference type="InterPro" id="IPR037192">
    <property type="entry name" value="ERO1-like_sf"/>
</dbReference>
<gene>
    <name evidence="21" type="ORF">AKO1_009222</name>
</gene>
<dbReference type="GO" id="GO:0005789">
    <property type="term" value="C:endoplasmic reticulum membrane"/>
    <property type="evidence" value="ECO:0007669"/>
    <property type="project" value="UniProtKB-SubCell"/>
</dbReference>
<dbReference type="Proteomes" id="UP001431209">
    <property type="component" value="Unassembled WGS sequence"/>
</dbReference>
<protein>
    <submittedName>
        <fullName evidence="21">ERO1-like protein alpha</fullName>
    </submittedName>
</protein>
<keyword evidence="22" id="KW-1185">Reference proteome</keyword>
<feature type="transmembrane region" description="Helical" evidence="19">
    <location>
        <begin position="415"/>
        <end position="433"/>
    </location>
</feature>
<sequence length="442" mass="50634">MNKLTTCMLVIITCLAITATSFNSFGTSNLFSKIMNEPERTTLDDANCTLQSIDEANALVVYPLLQRLVRTDFFKIFKVDLQGECPFWVMQKVCTGQGSCGVCECDDDDIPVSWKQTKVTPVNTFLGMQSKNKWTDKDVDCWTKVPDSHSMTYVNLLLNPETRTGYSGEEASRIWRAIYEENCFKSGKLDDMCLEERVFYRLLSGIHASITMKIATYYHLKNGTNATTAGYDAFEPNFQMYHYALEKFPDRVKNLYFIYTFTLRALQKAGTFFENYDYATGNKTEDVYTQKLVKKLLRDHSSHLCDNVFDEKLLFQSPDKVALLDQMKSHFRNISSIMDCVACEKCKMWAKIEILGLATALKIVLADENELPGILGGIQRNEVIALINSFKQHAQSISDLQVFRDLRWKQEISPYISYLVTGVMALVIGRLLWHLLRDQLNK</sequence>
<comment type="cofactor">
    <cofactor evidence="1 17">
        <name>FAD</name>
        <dbReference type="ChEBI" id="CHEBI:57692"/>
    </cofactor>
</comment>
<feature type="binding site" evidence="17">
    <location>
        <position position="164"/>
    </location>
    <ligand>
        <name>FAD</name>
        <dbReference type="ChEBI" id="CHEBI:57692"/>
    </ligand>
</feature>
<evidence type="ECO:0000256" key="1">
    <source>
        <dbReference type="ARBA" id="ARBA00001974"/>
    </source>
</evidence>
<keyword evidence="11" id="KW-0560">Oxidoreductase</keyword>
<evidence type="ECO:0000256" key="13">
    <source>
        <dbReference type="ARBA" id="ARBA00023157"/>
    </source>
</evidence>
<keyword evidence="5" id="KW-0813">Transport</keyword>
<accession>A0AAW2ZIX2</accession>
<keyword evidence="8" id="KW-0256">Endoplasmic reticulum</keyword>
<evidence type="ECO:0000256" key="4">
    <source>
        <dbReference type="ARBA" id="ARBA00011802"/>
    </source>
</evidence>
<name>A0AAW2ZIX2_9EUKA</name>
<dbReference type="GO" id="GO:0016972">
    <property type="term" value="F:thiol oxidase activity"/>
    <property type="evidence" value="ECO:0007669"/>
    <property type="project" value="InterPro"/>
</dbReference>
<evidence type="ECO:0000256" key="20">
    <source>
        <dbReference type="SAM" id="SignalP"/>
    </source>
</evidence>
<proteinExistence type="inferred from homology"/>
<feature type="chain" id="PRO_5043710980" evidence="20">
    <location>
        <begin position="22"/>
        <end position="442"/>
    </location>
</feature>
<keyword evidence="9 17" id="KW-0274">FAD</keyword>
<dbReference type="GO" id="GO:0015035">
    <property type="term" value="F:protein-disulfide reductase activity"/>
    <property type="evidence" value="ECO:0007669"/>
    <property type="project" value="InterPro"/>
</dbReference>
<comment type="similarity">
    <text evidence="3">Belongs to the EROs family.</text>
</comment>
<keyword evidence="14" id="KW-0325">Glycoprotein</keyword>
<evidence type="ECO:0000256" key="18">
    <source>
        <dbReference type="PIRSR" id="PIRSR017205-3"/>
    </source>
</evidence>
<keyword evidence="6" id="KW-0285">Flavoprotein</keyword>
<feature type="binding site" evidence="17">
    <location>
        <position position="175"/>
    </location>
    <ligand>
        <name>FAD</name>
        <dbReference type="ChEBI" id="CHEBI:57692"/>
    </ligand>
</feature>
<evidence type="ECO:0000256" key="10">
    <source>
        <dbReference type="ARBA" id="ARBA00022982"/>
    </source>
</evidence>
<feature type="disulfide bond" description="Redox-active" evidence="18">
    <location>
        <begin position="94"/>
        <end position="100"/>
    </location>
</feature>
<dbReference type="Pfam" id="PF04137">
    <property type="entry name" value="ERO1"/>
    <property type="match status" value="1"/>
</dbReference>
<keyword evidence="19" id="KW-0812">Transmembrane</keyword>
<evidence type="ECO:0000256" key="3">
    <source>
        <dbReference type="ARBA" id="ARBA00008277"/>
    </source>
</evidence>
<dbReference type="GO" id="GO:0034975">
    <property type="term" value="P:protein folding in endoplasmic reticulum"/>
    <property type="evidence" value="ECO:0007669"/>
    <property type="project" value="InterPro"/>
</dbReference>
<keyword evidence="7 20" id="KW-0732">Signal</keyword>
<evidence type="ECO:0000313" key="21">
    <source>
        <dbReference type="EMBL" id="KAL0489339.1"/>
    </source>
</evidence>
<comment type="caution">
    <text evidence="21">The sequence shown here is derived from an EMBL/GenBank/DDBJ whole genome shotgun (WGS) entry which is preliminary data.</text>
</comment>
<reference evidence="21 22" key="1">
    <citation type="submission" date="2024-03" db="EMBL/GenBank/DDBJ databases">
        <title>The Acrasis kona genome and developmental transcriptomes reveal deep origins of eukaryotic multicellular pathways.</title>
        <authorList>
            <person name="Sheikh S."/>
            <person name="Fu C.-J."/>
            <person name="Brown M.W."/>
            <person name="Baldauf S.L."/>
        </authorList>
    </citation>
    <scope>NUCLEOTIDE SEQUENCE [LARGE SCALE GENOMIC DNA]</scope>
    <source>
        <strain evidence="21 22">ATCC MYA-3509</strain>
    </source>
</reference>
<dbReference type="PIRSF" id="PIRSF017205">
    <property type="entry name" value="ERO1"/>
    <property type="match status" value="1"/>
</dbReference>
<evidence type="ECO:0000256" key="16">
    <source>
        <dbReference type="PIRSR" id="PIRSR017205-1"/>
    </source>
</evidence>
<evidence type="ECO:0000256" key="7">
    <source>
        <dbReference type="ARBA" id="ARBA00022729"/>
    </source>
</evidence>
<evidence type="ECO:0000256" key="5">
    <source>
        <dbReference type="ARBA" id="ARBA00022448"/>
    </source>
</evidence>
<evidence type="ECO:0000256" key="11">
    <source>
        <dbReference type="ARBA" id="ARBA00023002"/>
    </source>
</evidence>
<feature type="active site" description="Nucleophile" evidence="16">
    <location>
        <position position="343"/>
    </location>
</feature>
<organism evidence="21 22">
    <name type="scientific">Acrasis kona</name>
    <dbReference type="NCBI Taxonomy" id="1008807"/>
    <lineage>
        <taxon>Eukaryota</taxon>
        <taxon>Discoba</taxon>
        <taxon>Heterolobosea</taxon>
        <taxon>Tetramitia</taxon>
        <taxon>Eutetramitia</taxon>
        <taxon>Acrasidae</taxon>
        <taxon>Acrasis</taxon>
    </lineage>
</organism>
<dbReference type="AlphaFoldDB" id="A0AAW2ZIX2"/>
<evidence type="ECO:0000256" key="6">
    <source>
        <dbReference type="ARBA" id="ARBA00022630"/>
    </source>
</evidence>
<evidence type="ECO:0000256" key="9">
    <source>
        <dbReference type="ARBA" id="ARBA00022827"/>
    </source>
</evidence>
<evidence type="ECO:0000256" key="15">
    <source>
        <dbReference type="ARBA" id="ARBA00023284"/>
    </source>
</evidence>
<feature type="binding site" evidence="17">
    <location>
        <position position="204"/>
    </location>
    <ligand>
        <name>FAD</name>
        <dbReference type="ChEBI" id="CHEBI:57692"/>
    </ligand>
</feature>
<keyword evidence="10" id="KW-0249">Electron transport</keyword>
<evidence type="ECO:0000313" key="22">
    <source>
        <dbReference type="Proteomes" id="UP001431209"/>
    </source>
</evidence>
<keyword evidence="19" id="KW-1133">Transmembrane helix</keyword>
<keyword evidence="15" id="KW-0676">Redox-active center</keyword>
<evidence type="ECO:0000256" key="12">
    <source>
        <dbReference type="ARBA" id="ARBA00023136"/>
    </source>
</evidence>
<dbReference type="PANTHER" id="PTHR12613:SF0">
    <property type="entry name" value="ERO1-LIKE PROTEIN"/>
    <property type="match status" value="1"/>
</dbReference>
<keyword evidence="13 18" id="KW-1015">Disulfide bond</keyword>
<evidence type="ECO:0000256" key="14">
    <source>
        <dbReference type="ARBA" id="ARBA00023180"/>
    </source>
</evidence>